<feature type="compositionally biased region" description="Polar residues" evidence="1">
    <location>
        <begin position="1175"/>
        <end position="1184"/>
    </location>
</feature>
<evidence type="ECO:0000313" key="4">
    <source>
        <dbReference type="Proteomes" id="UP000265020"/>
    </source>
</evidence>
<feature type="compositionally biased region" description="Acidic residues" evidence="1">
    <location>
        <begin position="360"/>
        <end position="377"/>
    </location>
</feature>
<feature type="compositionally biased region" description="Low complexity" evidence="1">
    <location>
        <begin position="9"/>
        <end position="35"/>
    </location>
</feature>
<feature type="compositionally biased region" description="Polar residues" evidence="1">
    <location>
        <begin position="1414"/>
        <end position="1424"/>
    </location>
</feature>
<organism evidence="3 4">
    <name type="scientific">Cyprinodon variegatus</name>
    <name type="common">Sheepshead minnow</name>
    <dbReference type="NCBI Taxonomy" id="28743"/>
    <lineage>
        <taxon>Eukaryota</taxon>
        <taxon>Metazoa</taxon>
        <taxon>Chordata</taxon>
        <taxon>Craniata</taxon>
        <taxon>Vertebrata</taxon>
        <taxon>Euteleostomi</taxon>
        <taxon>Actinopterygii</taxon>
        <taxon>Neopterygii</taxon>
        <taxon>Teleostei</taxon>
        <taxon>Neoteleostei</taxon>
        <taxon>Acanthomorphata</taxon>
        <taxon>Ovalentaria</taxon>
        <taxon>Atherinomorphae</taxon>
        <taxon>Cyprinodontiformes</taxon>
        <taxon>Cyprinodontidae</taxon>
        <taxon>Cyprinodon</taxon>
    </lineage>
</organism>
<feature type="compositionally biased region" description="Low complexity" evidence="1">
    <location>
        <begin position="999"/>
        <end position="1009"/>
    </location>
</feature>
<feature type="compositionally biased region" description="Polar residues" evidence="1">
    <location>
        <begin position="2096"/>
        <end position="2112"/>
    </location>
</feature>
<evidence type="ECO:0000313" key="3">
    <source>
        <dbReference type="Ensembl" id="ENSCVAP00000020588.1"/>
    </source>
</evidence>
<dbReference type="STRING" id="28743.ENSCVAP00000020588"/>
<feature type="region of interest" description="Disordered" evidence="1">
    <location>
        <begin position="1"/>
        <end position="229"/>
    </location>
</feature>
<feature type="compositionally biased region" description="Low complexity" evidence="1">
    <location>
        <begin position="2083"/>
        <end position="2092"/>
    </location>
</feature>
<feature type="compositionally biased region" description="Polar residues" evidence="1">
    <location>
        <begin position="1784"/>
        <end position="1799"/>
    </location>
</feature>
<dbReference type="SUPFAM" id="SSF46689">
    <property type="entry name" value="Homeodomain-like"/>
    <property type="match status" value="1"/>
</dbReference>
<feature type="compositionally biased region" description="Polar residues" evidence="1">
    <location>
        <begin position="621"/>
        <end position="634"/>
    </location>
</feature>
<feature type="compositionally biased region" description="Polar residues" evidence="1">
    <location>
        <begin position="2159"/>
        <end position="2170"/>
    </location>
</feature>
<feature type="compositionally biased region" description="Basic and acidic residues" evidence="1">
    <location>
        <begin position="184"/>
        <end position="201"/>
    </location>
</feature>
<sequence>MFRRSRFSARPNIGIAGRAAAAAAGTPQGPPAANQDTNQTQNEPKEDNNASLTNEPVVTPSENASGSGDANEQNGEGTSSSASVQRRKRFSIKPKVAPGRPPTLPRTTKSPVKTVSVPPVDAASESEPEKPTTSSQPTKTPAPPGLQSTKSRGLSDDAKQHKTQPKLTPLSSEIPGPSAVSPSEDSKKQTHLPKDGSKHVENVLTSQTKDVHPRVHDRVPPSLPDKEATEISEKAKTLISSKKVVSAISPSALSLSRLLNDPSDVQRMIKAQKLRDLLRQERSKEKNLKRAKARGKEFSLDPTKMTMRDLIHYLPTSNPMTSSLEADEENETVIPPSPRGDQSTEHVPEVPPTKEKPREDEDEEEEEAAAEGEEDESLMVPQVKVAEDGSLIIDEESLTVEVQRAKGPNPASNRDPIFERGSTTTYSSFRKSTYCKPWSIEETDMFYLAVSMVGTDFSMICQLFPHRARTEIKNKFKKEERINSWRIDKAFRERRKLDIEYFSKLLDKILEYQKEKKKLKSLVEKNNKTKSRTNAKGNKGKKSAKNLSDVEEEEEDDDVSDLKEGQEKENEDQCNEEEASASELKKKRKRKKTVKALTEEPNEKKNKTGDLPEETEAALSESHTSSEMSENIPNVNKPAKLSRDRAPKPLLPLGLKRSKKGKSNETGSDNGEKNDNDQTRKEQVNEGESDACRTSGRISPGGEISSEEEEETIKHFGPTRYGRVPKPTVAFACKDESHSSATEANSPSASKSKPKGTLKRGSPLKPQSNQKPKKSKLVTLRSSKSDFSDEDDEEGQVPGVGSSKDSSALVPSGLHSINTVISEVDDPMAELDILASMPDMLSISQDALCPDSSFHQAQHETGSAEACHHQLDLLVDVIDFCTTEQTEVFHDESYNEAAQTLLTIGNVNHVSQSAQKEVIPHGHTSEMAADKTQPDLSDGKILPSVQDECALATLPTPCPQKMQEISETVACMNPETSEMSSGDTSRLKTSEQIGDEQKTQSSNNNSQSTKRARFSKVRPKPNVERTSRTAASTPETEMSKEKKVEESCLDAAAEGTSAVKEISLHRSDSEALLKDGESLKEVQGCSLSREVTPATHKEPHITPQDCIGETDLSNSLISKSEEKLVLQETSTDSVQDGNIEHPPPEKDLSANQKEMGAATTRRSRISKIKPHLPQKSRSTLNKSQINREKDEKESLTGSEPKPLEQTINNVETSSTSFNLMEDLPAGEVKKKQVEVEPQGEHQNTPEEQSDSEPQPEQGSNAGLIADPQEICSANLILPVEDRPAGEQESKVPPAGQLRRSRLPKVKPTPNLTQTSRTMKMKPQSPAETVVKSPGLHPELPTKSTVQVSLETESTSTSEQKLVLKEKTFASEEEKTSSELVDQKDKKQTTGDSESVSKLTDKNSVSPSETSESSCNDAITSNIIPTNFDLHQVQDQRGQPAVFVRPEEEPSVCKHDGKTIGQQRRNRLSKPKPNIPQTSRSARLKAETPENQSGNHTDPEHEVTGLEQNQTISEIPNKDTDPASDSISPPTSECIVRPLEKKEMGSDDQEGMNAASSDTKEQDSTVSPGLHEEQESVSVENLKADHRCLMTKSNQALIDQTLKEPQCGQQSNLNSEAVPERSDHPEAYIAASEELPVIPKEDKMPSVSQVRRSRSQKPKPNLSQTSRPSRSKHEDKAPVQPKLREQWTAMEEEKCFKFTDANLTPQDGVSESMNAAPTVDSPSTSLQKGSTFNIDALVQDRTKPTNVGNWPAGDQQEEKSNAEKSIEKPQSPNPEEERETEKKTLTNVGQVSTSVVTEKSTPTRRQRFSKPKPNLKSSCGVGKLQSDKHSRPSEEKPSAVSLEQQTDSCKMTMSDNDPGEPESLSSGVGGLDMPSLVYSSNTQTDAPQTAITNIPSTSNTSVSPPKRGSSVQGSDVTPSELTGSSKASGKAARGRLIKPKPNLRCSSRPQQTQAVGKTQSTGSDSDSSSHPLRTSGDQKPASELCARSQEQEERLIRKQNKKDTNSNNASQCEHKEGSTSEHQTSSTEGIQRDSLLSALLPEQVPSDPDEPFFILSLTEIPVSSAGGVGMSEAENLTYLPATDTSGQQSSTSGVPSHCSTSGVPSLCSTTGASLESGVHPEIPVEPIAINTIAEPSKTIDDVADKKSRRTRKAKASTSSISEPSVTESRNPPTRKAAKTRSRGKSTSGASHMSSSEPNLSGSNYSIPRKTKSPTTVGVHIDLTSSSTAPTSPERDSGFVEEEPTSVSQFFLSDIFTEVEEE</sequence>
<feature type="region of interest" description="Disordered" evidence="1">
    <location>
        <begin position="1599"/>
        <end position="1687"/>
    </location>
</feature>
<dbReference type="GO" id="GO:0000126">
    <property type="term" value="C:transcription factor TFIIIB complex"/>
    <property type="evidence" value="ECO:0007669"/>
    <property type="project" value="TreeGrafter"/>
</dbReference>
<feature type="compositionally biased region" description="Basic residues" evidence="1">
    <location>
        <begin position="528"/>
        <end position="544"/>
    </location>
</feature>
<reference evidence="3" key="2">
    <citation type="submission" date="2025-09" db="UniProtKB">
        <authorList>
            <consortium name="Ensembl"/>
        </authorList>
    </citation>
    <scope>IDENTIFICATION</scope>
</reference>
<feature type="region of interest" description="Disordered" evidence="1">
    <location>
        <begin position="1701"/>
        <end position="2049"/>
    </location>
</feature>
<feature type="compositionally biased region" description="Basic residues" evidence="1">
    <location>
        <begin position="1010"/>
        <end position="1019"/>
    </location>
</feature>
<feature type="domain" description="Myb-like" evidence="2">
    <location>
        <begin position="434"/>
        <end position="482"/>
    </location>
</feature>
<feature type="compositionally biased region" description="Basic and acidic residues" evidence="1">
    <location>
        <begin position="1185"/>
        <end position="1194"/>
    </location>
</feature>
<feature type="compositionally biased region" description="Low complexity" evidence="1">
    <location>
        <begin position="107"/>
        <end position="139"/>
    </location>
</feature>
<feature type="compositionally biased region" description="Basic residues" evidence="1">
    <location>
        <begin position="585"/>
        <end position="594"/>
    </location>
</feature>
<proteinExistence type="predicted"/>
<dbReference type="GO" id="GO:0001156">
    <property type="term" value="F:TFIIIC-class transcription factor complex binding"/>
    <property type="evidence" value="ECO:0007669"/>
    <property type="project" value="TreeGrafter"/>
</dbReference>
<dbReference type="Proteomes" id="UP000265020">
    <property type="component" value="Unassembled WGS sequence"/>
</dbReference>
<feature type="compositionally biased region" description="Basic and acidic residues" evidence="1">
    <location>
        <begin position="1988"/>
        <end position="2003"/>
    </location>
</feature>
<feature type="region of interest" description="Disordered" evidence="1">
    <location>
        <begin position="315"/>
        <end position="379"/>
    </location>
</feature>
<feature type="compositionally biased region" description="Polar residues" evidence="1">
    <location>
        <begin position="2019"/>
        <end position="2028"/>
    </location>
</feature>
<dbReference type="Pfam" id="PF15963">
    <property type="entry name" value="Myb_DNA-bind_7"/>
    <property type="match status" value="1"/>
</dbReference>
<feature type="compositionally biased region" description="Polar residues" evidence="1">
    <location>
        <begin position="1943"/>
        <end position="1961"/>
    </location>
</feature>
<name>A0A3Q2DMA1_CYPVA</name>
<feature type="compositionally biased region" description="Basic and acidic residues" evidence="1">
    <location>
        <begin position="1755"/>
        <end position="1766"/>
    </location>
</feature>
<feature type="compositionally biased region" description="Polar residues" evidence="1">
    <location>
        <begin position="1127"/>
        <end position="1136"/>
    </location>
</feature>
<protein>
    <submittedName>
        <fullName evidence="3">B double prime 1, subunit of RNA polymerase III transcription initiation factor IIIB</fullName>
    </submittedName>
</protein>
<feature type="compositionally biased region" description="Basic and acidic residues" evidence="1">
    <location>
        <begin position="1037"/>
        <end position="1046"/>
    </location>
</feature>
<feature type="compositionally biased region" description="Basic and acidic residues" evidence="1">
    <location>
        <begin position="342"/>
        <end position="359"/>
    </location>
</feature>
<feature type="region of interest" description="Disordered" evidence="1">
    <location>
        <begin position="2078"/>
        <end position="2244"/>
    </location>
</feature>
<feature type="compositionally biased region" description="Polar residues" evidence="1">
    <location>
        <begin position="1840"/>
        <end position="1854"/>
    </location>
</feature>
<feature type="compositionally biased region" description="Basic and acidic residues" evidence="1">
    <location>
        <begin position="670"/>
        <end position="684"/>
    </location>
</feature>
<feature type="compositionally biased region" description="Polar residues" evidence="1">
    <location>
        <begin position="1205"/>
        <end position="1218"/>
    </location>
</feature>
<feature type="region of interest" description="Disordered" evidence="1">
    <location>
        <begin position="1090"/>
        <end position="1580"/>
    </location>
</feature>
<feature type="compositionally biased region" description="Polar residues" evidence="1">
    <location>
        <begin position="2183"/>
        <end position="2204"/>
    </location>
</feature>
<feature type="compositionally biased region" description="Acidic residues" evidence="1">
    <location>
        <begin position="549"/>
        <end position="559"/>
    </location>
</feature>
<feature type="compositionally biased region" description="Polar residues" evidence="1">
    <location>
        <begin position="975"/>
        <end position="984"/>
    </location>
</feature>
<evidence type="ECO:0000259" key="2">
    <source>
        <dbReference type="SMART" id="SM00717"/>
    </source>
</evidence>
<feature type="region of interest" description="Disordered" evidence="1">
    <location>
        <begin position="975"/>
        <end position="1049"/>
    </location>
</feature>
<dbReference type="PANTHER" id="PTHR22929:SF0">
    <property type="entry name" value="TRANSCRIPTION FACTOR TFIIIB COMPONENT B'' HOMOLOG"/>
    <property type="match status" value="1"/>
</dbReference>
<dbReference type="GeneTree" id="ENSGT00390000012762"/>
<feature type="compositionally biased region" description="Basic and acidic residues" evidence="1">
    <location>
        <begin position="597"/>
        <end position="610"/>
    </location>
</feature>
<dbReference type="OMA" id="TSEFTHE"/>
<feature type="compositionally biased region" description="Basic and acidic residues" evidence="1">
    <location>
        <begin position="1444"/>
        <end position="1457"/>
    </location>
</feature>
<feature type="region of interest" description="Disordered" evidence="1">
    <location>
        <begin position="522"/>
        <end position="811"/>
    </location>
</feature>
<reference evidence="3" key="1">
    <citation type="submission" date="2025-08" db="UniProtKB">
        <authorList>
            <consortium name="Ensembl"/>
        </authorList>
    </citation>
    <scope>IDENTIFICATION</scope>
</reference>
<feature type="compositionally biased region" description="Basic and acidic residues" evidence="1">
    <location>
        <begin position="1824"/>
        <end position="1836"/>
    </location>
</feature>
<feature type="compositionally biased region" description="Basic and acidic residues" evidence="1">
    <location>
        <begin position="1138"/>
        <end position="1148"/>
    </location>
</feature>
<feature type="compositionally biased region" description="Polar residues" evidence="1">
    <location>
        <begin position="315"/>
        <end position="324"/>
    </location>
</feature>
<dbReference type="Ensembl" id="ENSCVAT00000013955.1">
    <property type="protein sequence ID" value="ENSCVAP00000020588.1"/>
    <property type="gene ID" value="ENSCVAG00000002048.1"/>
</dbReference>
<dbReference type="InterPro" id="IPR001005">
    <property type="entry name" value="SANT/Myb"/>
</dbReference>
<feature type="compositionally biased region" description="Low complexity" evidence="1">
    <location>
        <begin position="1403"/>
        <end position="1413"/>
    </location>
</feature>
<keyword evidence="4" id="KW-1185">Reference proteome</keyword>
<feature type="compositionally biased region" description="Basic and acidic residues" evidence="1">
    <location>
        <begin position="1361"/>
        <end position="1388"/>
    </location>
</feature>
<feature type="compositionally biased region" description="Acidic residues" evidence="1">
    <location>
        <begin position="569"/>
        <end position="580"/>
    </location>
</feature>
<feature type="compositionally biased region" description="Low complexity" evidence="1">
    <location>
        <begin position="695"/>
        <end position="704"/>
    </location>
</feature>
<accession>A0A3Q2DMA1</accession>
<dbReference type="CDD" id="cd00167">
    <property type="entry name" value="SANT"/>
    <property type="match status" value="1"/>
</dbReference>
<dbReference type="PANTHER" id="PTHR22929">
    <property type="entry name" value="RNA POLYMERASE III TRANSCRIPTION INITIATION FACTOR B"/>
    <property type="match status" value="1"/>
</dbReference>
<dbReference type="InterPro" id="IPR039467">
    <property type="entry name" value="TFIIIB_B''_Myb"/>
</dbReference>
<evidence type="ECO:0000256" key="1">
    <source>
        <dbReference type="SAM" id="MobiDB-lite"/>
    </source>
</evidence>
<feature type="compositionally biased region" description="Basic and acidic residues" evidence="1">
    <location>
        <begin position="1670"/>
        <end position="1687"/>
    </location>
</feature>
<dbReference type="InterPro" id="IPR009057">
    <property type="entry name" value="Homeodomain-like_sf"/>
</dbReference>
<feature type="compositionally biased region" description="Polar residues" evidence="1">
    <location>
        <begin position="1876"/>
        <end position="1926"/>
    </location>
</feature>
<feature type="compositionally biased region" description="Polar residues" evidence="1">
    <location>
        <begin position="1701"/>
        <end position="1732"/>
    </location>
</feature>
<feature type="compositionally biased region" description="Polar residues" evidence="1">
    <location>
        <begin position="49"/>
        <end position="84"/>
    </location>
</feature>
<dbReference type="GO" id="GO:0070898">
    <property type="term" value="P:RNA polymerase III preinitiation complex assembly"/>
    <property type="evidence" value="ECO:0007669"/>
    <property type="project" value="TreeGrafter"/>
</dbReference>
<feature type="compositionally biased region" description="Basic residues" evidence="1">
    <location>
        <begin position="1161"/>
        <end position="1174"/>
    </location>
</feature>
<dbReference type="SMART" id="SM00717">
    <property type="entry name" value="SANT"/>
    <property type="match status" value="1"/>
</dbReference>
<feature type="compositionally biased region" description="Basic and acidic residues" evidence="1">
    <location>
        <begin position="209"/>
        <end position="229"/>
    </location>
</feature>
<feature type="compositionally biased region" description="Basic and acidic residues" evidence="1">
    <location>
        <begin position="1279"/>
        <end position="1289"/>
    </location>
</feature>